<dbReference type="InterPro" id="IPR003661">
    <property type="entry name" value="HisK_dim/P_dom"/>
</dbReference>
<dbReference type="SMART" id="SM00388">
    <property type="entry name" value="HisKA"/>
    <property type="match status" value="1"/>
</dbReference>
<keyword evidence="6" id="KW-0175">Coiled coil</keyword>
<evidence type="ECO:0000256" key="3">
    <source>
        <dbReference type="ARBA" id="ARBA00022553"/>
    </source>
</evidence>
<evidence type="ECO:0000256" key="5">
    <source>
        <dbReference type="ARBA" id="ARBA00022777"/>
    </source>
</evidence>
<dbReference type="PANTHER" id="PTHR43304">
    <property type="entry name" value="PHYTOCHROME-LIKE PROTEIN CPH1"/>
    <property type="match status" value="1"/>
</dbReference>
<dbReference type="AlphaFoldDB" id="A0A7K1SYP1"/>
<evidence type="ECO:0000313" key="10">
    <source>
        <dbReference type="EMBL" id="MVN22150.1"/>
    </source>
</evidence>
<evidence type="ECO:0000313" key="11">
    <source>
        <dbReference type="Proteomes" id="UP000462014"/>
    </source>
</evidence>
<keyword evidence="5" id="KW-0418">Kinase</keyword>
<evidence type="ECO:0000256" key="2">
    <source>
        <dbReference type="ARBA" id="ARBA00012438"/>
    </source>
</evidence>
<gene>
    <name evidence="10" type="ORF">GO621_11470</name>
</gene>
<dbReference type="PANTHER" id="PTHR43304:SF1">
    <property type="entry name" value="PAC DOMAIN-CONTAINING PROTEIN"/>
    <property type="match status" value="1"/>
</dbReference>
<dbReference type="InterPro" id="IPR035965">
    <property type="entry name" value="PAS-like_dom_sf"/>
</dbReference>
<sequence length="779" mass="91193">MKLNAFKIIACYMLFWIIWFLLNTGFGIFLEDQLSAEAKVPWVLIKTLCFVLINCIIIIKLVKLNNKIIAQKEEDALRLYHANPNPFWIYEPETLKFLTVNEAAIKAYGYSREEFLSMTIKDIRKQEDHEKIVNYVKSVKKEQNVSSVWQHLKKDGSLIYVNITSEKIRYQKKECAIVFATDTTERIEYEQELKLINQRLNEEKQKLQETEKLAKVSGWEYYVEDGTLIWADELYRIFDIEREGEKVDYSLILKAIHFEDLQLYNEAIENILKHGKDLDTGFRFVTKTGSIKYVKVLGKMLYLGQKKYKVQGTMQDVTELRLMQLEKNNYQQRLTSTLNNITDGYFMLNRNWVFTAVNTNAEKMLGFKQHDILNHRYLDLFPDTSNMQFYNHFKKVLENGIPVNFEALSTYTKKWFCINVYPTDEGAAVFFSDITQAKEKDLQLKEAFERYDLIAKATKDVIYDHDAVNNKIVYSNSIADLLNISLDDIGSNINWWKSRIHTDDLARVIAKYKFAIHNKKENCGLEYRMRTSDNQYKYVYDQGYLQYDANGKFIRMIGAIKDIDQLKRFDDENKRLAEIITKVNNMIVIQDATNGITWVNKAFENFTGYTLCEVKGKLPHHVLSGPETDLKTTQSILAAKKSLKQCSYEIINYTQEKCKYWVNIEFTPLFTADGKPDGYICIHTDITARKEKEEQISRQNEILRNIAWMGSHELRRPVASILGLIELITETEDETEKSESILMMKTCTKHLDEIIRKINNRIEQEISEEQEATNVKVVL</sequence>
<dbReference type="InterPro" id="IPR036097">
    <property type="entry name" value="HisK_dim/P_sf"/>
</dbReference>
<dbReference type="Pfam" id="PF00512">
    <property type="entry name" value="HisKA"/>
    <property type="match status" value="1"/>
</dbReference>
<dbReference type="EMBL" id="WPIK01000009">
    <property type="protein sequence ID" value="MVN22150.1"/>
    <property type="molecule type" value="Genomic_DNA"/>
</dbReference>
<dbReference type="Pfam" id="PF08448">
    <property type="entry name" value="PAS_4"/>
    <property type="match status" value="1"/>
</dbReference>
<evidence type="ECO:0000256" key="1">
    <source>
        <dbReference type="ARBA" id="ARBA00000085"/>
    </source>
</evidence>
<keyword evidence="4" id="KW-0808">Transferase</keyword>
<dbReference type="NCBIfam" id="TIGR00229">
    <property type="entry name" value="sensory_box"/>
    <property type="match status" value="3"/>
</dbReference>
<keyword evidence="7" id="KW-1133">Transmembrane helix</keyword>
<feature type="transmembrane region" description="Helical" evidence="7">
    <location>
        <begin position="12"/>
        <end position="30"/>
    </location>
</feature>
<dbReference type="SUPFAM" id="SSF55785">
    <property type="entry name" value="PYP-like sensor domain (PAS domain)"/>
    <property type="match status" value="5"/>
</dbReference>
<dbReference type="Pfam" id="PF13426">
    <property type="entry name" value="PAS_9"/>
    <property type="match status" value="2"/>
</dbReference>
<evidence type="ECO:0000259" key="9">
    <source>
        <dbReference type="PROSITE" id="PS50113"/>
    </source>
</evidence>
<feature type="domain" description="PAC" evidence="9">
    <location>
        <begin position="644"/>
        <end position="698"/>
    </location>
</feature>
<feature type="coiled-coil region" evidence="6">
    <location>
        <begin position="186"/>
        <end position="217"/>
    </location>
</feature>
<dbReference type="CDD" id="cd00082">
    <property type="entry name" value="HisKA"/>
    <property type="match status" value="1"/>
</dbReference>
<dbReference type="SMART" id="SM00091">
    <property type="entry name" value="PAS"/>
    <property type="match status" value="4"/>
</dbReference>
<comment type="catalytic activity">
    <reaction evidence="1">
        <text>ATP + protein L-histidine = ADP + protein N-phospho-L-histidine.</text>
        <dbReference type="EC" id="2.7.13.3"/>
    </reaction>
</comment>
<dbReference type="Gene3D" id="3.30.450.20">
    <property type="entry name" value="PAS domain"/>
    <property type="match status" value="5"/>
</dbReference>
<feature type="domain" description="PAS" evidence="8">
    <location>
        <begin position="572"/>
        <end position="617"/>
    </location>
</feature>
<evidence type="ECO:0000256" key="7">
    <source>
        <dbReference type="SAM" id="Phobius"/>
    </source>
</evidence>
<name>A0A7K1SYP1_9SPHI</name>
<evidence type="ECO:0000256" key="4">
    <source>
        <dbReference type="ARBA" id="ARBA00022679"/>
    </source>
</evidence>
<dbReference type="Proteomes" id="UP000462014">
    <property type="component" value="Unassembled WGS sequence"/>
</dbReference>
<comment type="caution">
    <text evidence="10">The sequence shown here is derived from an EMBL/GenBank/DDBJ whole genome shotgun (WGS) entry which is preliminary data.</text>
</comment>
<reference evidence="10 11" key="1">
    <citation type="submission" date="2019-12" db="EMBL/GenBank/DDBJ databases">
        <title>Mucilaginibacter sp. HMF7410 genome sequencing and assembly.</title>
        <authorList>
            <person name="Kang H."/>
            <person name="Cha I."/>
            <person name="Kim H."/>
            <person name="Joh K."/>
        </authorList>
    </citation>
    <scope>NUCLEOTIDE SEQUENCE [LARGE SCALE GENOMIC DNA]</scope>
    <source>
        <strain evidence="10 11">HMF7410</strain>
    </source>
</reference>
<dbReference type="EC" id="2.7.13.3" evidence="2"/>
<evidence type="ECO:0000259" key="8">
    <source>
        <dbReference type="PROSITE" id="PS50112"/>
    </source>
</evidence>
<keyword evidence="7" id="KW-0812">Transmembrane</keyword>
<dbReference type="GO" id="GO:0000155">
    <property type="term" value="F:phosphorelay sensor kinase activity"/>
    <property type="evidence" value="ECO:0007669"/>
    <property type="project" value="InterPro"/>
</dbReference>
<dbReference type="InterPro" id="IPR000700">
    <property type="entry name" value="PAS-assoc_C"/>
</dbReference>
<feature type="transmembrane region" description="Helical" evidence="7">
    <location>
        <begin position="42"/>
        <end position="62"/>
    </location>
</feature>
<dbReference type="SUPFAM" id="SSF47384">
    <property type="entry name" value="Homodimeric domain of signal transducing histidine kinase"/>
    <property type="match status" value="1"/>
</dbReference>
<dbReference type="SMART" id="SM00086">
    <property type="entry name" value="PAC"/>
    <property type="match status" value="4"/>
</dbReference>
<dbReference type="PROSITE" id="PS50113">
    <property type="entry name" value="PAC"/>
    <property type="match status" value="2"/>
</dbReference>
<dbReference type="RefSeq" id="WP_157567118.1">
    <property type="nucleotide sequence ID" value="NZ_WPIK01000009.1"/>
</dbReference>
<feature type="domain" description="PAS" evidence="8">
    <location>
        <begin position="330"/>
        <end position="400"/>
    </location>
</feature>
<keyword evidence="3" id="KW-0597">Phosphoprotein</keyword>
<dbReference type="InterPro" id="IPR000014">
    <property type="entry name" value="PAS"/>
</dbReference>
<dbReference type="Pfam" id="PF08447">
    <property type="entry name" value="PAS_3"/>
    <property type="match status" value="2"/>
</dbReference>
<dbReference type="CDD" id="cd00130">
    <property type="entry name" value="PAS"/>
    <property type="match status" value="5"/>
</dbReference>
<evidence type="ECO:0000256" key="6">
    <source>
        <dbReference type="SAM" id="Coils"/>
    </source>
</evidence>
<dbReference type="InterPro" id="IPR052162">
    <property type="entry name" value="Sensor_kinase/Photoreceptor"/>
</dbReference>
<feature type="domain" description="PAS" evidence="8">
    <location>
        <begin position="72"/>
        <end position="143"/>
    </location>
</feature>
<keyword evidence="11" id="KW-1185">Reference proteome</keyword>
<protein>
    <recommendedName>
        <fullName evidence="2">histidine kinase</fullName>
        <ecNumber evidence="2">2.7.13.3</ecNumber>
    </recommendedName>
</protein>
<keyword evidence="7" id="KW-0472">Membrane</keyword>
<dbReference type="InterPro" id="IPR001610">
    <property type="entry name" value="PAC"/>
</dbReference>
<dbReference type="PROSITE" id="PS50112">
    <property type="entry name" value="PAS"/>
    <property type="match status" value="3"/>
</dbReference>
<feature type="domain" description="PAC" evidence="9">
    <location>
        <begin position="523"/>
        <end position="575"/>
    </location>
</feature>
<proteinExistence type="predicted"/>
<organism evidence="10 11">
    <name type="scientific">Mucilaginibacter arboris</name>
    <dbReference type="NCBI Taxonomy" id="2682090"/>
    <lineage>
        <taxon>Bacteria</taxon>
        <taxon>Pseudomonadati</taxon>
        <taxon>Bacteroidota</taxon>
        <taxon>Sphingobacteriia</taxon>
        <taxon>Sphingobacteriales</taxon>
        <taxon>Sphingobacteriaceae</taxon>
        <taxon>Mucilaginibacter</taxon>
    </lineage>
</organism>
<dbReference type="InterPro" id="IPR013656">
    <property type="entry name" value="PAS_4"/>
</dbReference>
<dbReference type="InterPro" id="IPR013655">
    <property type="entry name" value="PAS_fold_3"/>
</dbReference>
<accession>A0A7K1SYP1</accession>
<dbReference type="Gene3D" id="1.10.287.130">
    <property type="match status" value="1"/>
</dbReference>